<proteinExistence type="predicted"/>
<sequence length="190" mass="19976">MAMIRPEAQAALWRWREVAVGVAVLGFGLWLMRLGGYLLLPLGAAVGLGGVALGVLAWRRLRFVPVGEAPGVVQVDEGQVSYMGPQVGGFVSLRDLAELRLISMRGRRLWRLKQTDGQALLIPVEAAGAEALFDAFSSLPGLSSADLLAALAPVPGTGSRAVMAGGENRVVWRRAGRGVVAQGGARPADQ</sequence>
<organism evidence="2 3">
    <name type="scientific">Pseudotabrizicola sediminis</name>
    <dbReference type="NCBI Taxonomy" id="2486418"/>
    <lineage>
        <taxon>Bacteria</taxon>
        <taxon>Pseudomonadati</taxon>
        <taxon>Pseudomonadota</taxon>
        <taxon>Alphaproteobacteria</taxon>
        <taxon>Rhodobacterales</taxon>
        <taxon>Paracoccaceae</taxon>
        <taxon>Pseudotabrizicola</taxon>
    </lineage>
</organism>
<reference evidence="2 3" key="1">
    <citation type="submission" date="2018-11" db="EMBL/GenBank/DDBJ databases">
        <title>Tabrizicola sp. isolated from sediment of alpine lake.</title>
        <authorList>
            <person name="Liu Z."/>
        </authorList>
    </citation>
    <scope>NUCLEOTIDE SEQUENCE [LARGE SCALE GENOMIC DNA]</scope>
    <source>
        <strain evidence="2 3">DRYC-M-16</strain>
    </source>
</reference>
<keyword evidence="1" id="KW-0812">Transmembrane</keyword>
<dbReference type="Proteomes" id="UP000297741">
    <property type="component" value="Unassembled WGS sequence"/>
</dbReference>
<keyword evidence="1" id="KW-0472">Membrane</keyword>
<comment type="caution">
    <text evidence="2">The sequence shown here is derived from an EMBL/GenBank/DDBJ whole genome shotgun (WGS) entry which is preliminary data.</text>
</comment>
<protein>
    <submittedName>
        <fullName evidence="2">Uncharacterized protein</fullName>
    </submittedName>
</protein>
<dbReference type="EMBL" id="RPEM01000005">
    <property type="protein sequence ID" value="TGD43665.1"/>
    <property type="molecule type" value="Genomic_DNA"/>
</dbReference>
<feature type="transmembrane region" description="Helical" evidence="1">
    <location>
        <begin position="38"/>
        <end position="58"/>
    </location>
</feature>
<evidence type="ECO:0000313" key="3">
    <source>
        <dbReference type="Proteomes" id="UP000297741"/>
    </source>
</evidence>
<name>A0ABY2KM87_9RHOB</name>
<evidence type="ECO:0000256" key="1">
    <source>
        <dbReference type="SAM" id="Phobius"/>
    </source>
</evidence>
<feature type="transmembrane region" description="Helical" evidence="1">
    <location>
        <begin position="12"/>
        <end position="32"/>
    </location>
</feature>
<accession>A0ABY2KM87</accession>
<keyword evidence="3" id="KW-1185">Reference proteome</keyword>
<evidence type="ECO:0000313" key="2">
    <source>
        <dbReference type="EMBL" id="TGD43665.1"/>
    </source>
</evidence>
<gene>
    <name evidence="2" type="ORF">EEB11_09000</name>
</gene>
<keyword evidence="1" id="KW-1133">Transmembrane helix</keyword>